<evidence type="ECO:0000259" key="1">
    <source>
        <dbReference type="Pfam" id="PF02078"/>
    </source>
</evidence>
<reference evidence="4" key="1">
    <citation type="submission" date="2011-05" db="EMBL/GenBank/DDBJ databases">
        <authorList>
            <person name="Richards S.R."/>
            <person name="Qu J."/>
            <person name="Jiang H."/>
            <person name="Jhangiani S.N."/>
            <person name="Agravi P."/>
            <person name="Goodspeed R."/>
            <person name="Gross S."/>
            <person name="Mandapat C."/>
            <person name="Jackson L."/>
            <person name="Mathew T."/>
            <person name="Pu L."/>
            <person name="Thornton R."/>
            <person name="Saada N."/>
            <person name="Wilczek-Boney K.B."/>
            <person name="Lee S."/>
            <person name="Kovar C."/>
            <person name="Wu Y."/>
            <person name="Scherer S.E."/>
            <person name="Worley K.C."/>
            <person name="Muzny D.M."/>
            <person name="Gibbs R."/>
        </authorList>
    </citation>
    <scope>NUCLEOTIDE SEQUENCE</scope>
    <source>
        <strain evidence="4">Brora</strain>
    </source>
</reference>
<dbReference type="PANTHER" id="PTHR10841:SF17">
    <property type="entry name" value="SYNAPSIN"/>
    <property type="match status" value="1"/>
</dbReference>
<dbReference type="Pfam" id="PF02750">
    <property type="entry name" value="Synapsin_C"/>
    <property type="match status" value="1"/>
</dbReference>
<dbReference type="PANTHER" id="PTHR10841">
    <property type="entry name" value="SYNAPSIN"/>
    <property type="match status" value="1"/>
</dbReference>
<dbReference type="OMA" id="MGCENSI"/>
<dbReference type="GO" id="GO:0030672">
    <property type="term" value="C:synaptic vesicle membrane"/>
    <property type="evidence" value="ECO:0007669"/>
    <property type="project" value="TreeGrafter"/>
</dbReference>
<evidence type="ECO:0008006" key="5">
    <source>
        <dbReference type="Google" id="ProtNLM"/>
    </source>
</evidence>
<accession>T1IQA0</accession>
<dbReference type="EnsemblMetazoa" id="SMAR003211-RA">
    <property type="protein sequence ID" value="SMAR003211-PA"/>
    <property type="gene ID" value="SMAR003211"/>
</dbReference>
<sequence>MAGTFRPDFLLVRQHMRDANADFRNLLLGFKYGGLPSVNSLHSIYNFQDKPWVLIQIQKRLGKENFPLTEQNYYPNHKEMRKPITY</sequence>
<dbReference type="Proteomes" id="UP000014500">
    <property type="component" value="Unassembled WGS sequence"/>
</dbReference>
<dbReference type="AlphaFoldDB" id="T1IQA0"/>
<organism evidence="3 4">
    <name type="scientific">Strigamia maritima</name>
    <name type="common">European centipede</name>
    <name type="synonym">Geophilus maritimus</name>
    <dbReference type="NCBI Taxonomy" id="126957"/>
    <lineage>
        <taxon>Eukaryota</taxon>
        <taxon>Metazoa</taxon>
        <taxon>Ecdysozoa</taxon>
        <taxon>Arthropoda</taxon>
        <taxon>Myriapoda</taxon>
        <taxon>Chilopoda</taxon>
        <taxon>Pleurostigmophora</taxon>
        <taxon>Geophilomorpha</taxon>
        <taxon>Linotaeniidae</taxon>
        <taxon>Strigamia</taxon>
    </lineage>
</organism>
<evidence type="ECO:0000313" key="4">
    <source>
        <dbReference type="Proteomes" id="UP000014500"/>
    </source>
</evidence>
<evidence type="ECO:0000313" key="3">
    <source>
        <dbReference type="EnsemblMetazoa" id="SMAR003211-PA"/>
    </source>
</evidence>
<dbReference type="InterPro" id="IPR020897">
    <property type="entry name" value="Synapsin_pre-ATP-grasp_dom"/>
</dbReference>
<dbReference type="SUPFAM" id="SSF52440">
    <property type="entry name" value="PreATP-grasp domain"/>
    <property type="match status" value="1"/>
</dbReference>
<keyword evidence="4" id="KW-1185">Reference proteome</keyword>
<dbReference type="STRING" id="126957.T1IQA0"/>
<proteinExistence type="predicted"/>
<reference evidence="3" key="2">
    <citation type="submission" date="2015-02" db="UniProtKB">
        <authorList>
            <consortium name="EnsemblMetazoa"/>
        </authorList>
    </citation>
    <scope>IDENTIFICATION</scope>
</reference>
<protein>
    <recommendedName>
        <fullName evidence="5">Synapsin pre-ATP-grasp domain-containing protein</fullName>
    </recommendedName>
</protein>
<dbReference type="InterPro" id="IPR020898">
    <property type="entry name" value="Synapsin_ATP-bd_dom"/>
</dbReference>
<dbReference type="InterPro" id="IPR016185">
    <property type="entry name" value="PreATP-grasp_dom_sf"/>
</dbReference>
<feature type="domain" description="Synapsin ATP-binding" evidence="2">
    <location>
        <begin position="39"/>
        <end position="81"/>
    </location>
</feature>
<dbReference type="Gene3D" id="3.40.50.20">
    <property type="match status" value="1"/>
</dbReference>
<dbReference type="EMBL" id="AFFK01018277">
    <property type="status" value="NOT_ANNOTATED_CDS"/>
    <property type="molecule type" value="Genomic_DNA"/>
</dbReference>
<evidence type="ECO:0000259" key="2">
    <source>
        <dbReference type="Pfam" id="PF02750"/>
    </source>
</evidence>
<feature type="domain" description="Synapsin pre-ATP-grasp" evidence="1">
    <location>
        <begin position="4"/>
        <end position="37"/>
    </location>
</feature>
<dbReference type="eggNOG" id="KOG3895">
    <property type="taxonomic scope" value="Eukaryota"/>
</dbReference>
<dbReference type="PhylomeDB" id="T1IQA0"/>
<dbReference type="HOGENOM" id="CLU_143920_1_0_1"/>
<dbReference type="Pfam" id="PF02078">
    <property type="entry name" value="Synapsin"/>
    <property type="match status" value="1"/>
</dbReference>
<name>T1IQA0_STRMM</name>
<dbReference type="GO" id="GO:0007269">
    <property type="term" value="P:neurotransmitter secretion"/>
    <property type="evidence" value="ECO:0007669"/>
    <property type="project" value="TreeGrafter"/>
</dbReference>